<evidence type="ECO:0000313" key="3">
    <source>
        <dbReference type="Proteomes" id="UP000240760"/>
    </source>
</evidence>
<proteinExistence type="predicted"/>
<organism evidence="2 3">
    <name type="scientific">Trichoderma longibrachiatum ATCC 18648</name>
    <dbReference type="NCBI Taxonomy" id="983965"/>
    <lineage>
        <taxon>Eukaryota</taxon>
        <taxon>Fungi</taxon>
        <taxon>Dikarya</taxon>
        <taxon>Ascomycota</taxon>
        <taxon>Pezizomycotina</taxon>
        <taxon>Sordariomycetes</taxon>
        <taxon>Hypocreomycetidae</taxon>
        <taxon>Hypocreales</taxon>
        <taxon>Hypocreaceae</taxon>
        <taxon>Trichoderma</taxon>
    </lineage>
</organism>
<reference evidence="2 3" key="1">
    <citation type="submission" date="2016-07" db="EMBL/GenBank/DDBJ databases">
        <title>Multiple horizontal gene transfer events from other fungi enriched the ability of initially mycotrophic Trichoderma (Ascomycota) to feed on dead plant biomass.</title>
        <authorList>
            <consortium name="DOE Joint Genome Institute"/>
            <person name="Aerts A."/>
            <person name="Atanasova L."/>
            <person name="Chenthamara K."/>
            <person name="Zhang J."/>
            <person name="Grujic M."/>
            <person name="Henrissat B."/>
            <person name="Kuo A."/>
            <person name="Salamov A."/>
            <person name="Lipzen A."/>
            <person name="Labutti K."/>
            <person name="Barry K."/>
            <person name="Miao Y."/>
            <person name="Rahimi M.J."/>
            <person name="Shen Q."/>
            <person name="Grigoriev I.V."/>
            <person name="Kubicek C.P."/>
            <person name="Druzhinina I.S."/>
        </authorList>
    </citation>
    <scope>NUCLEOTIDE SEQUENCE [LARGE SCALE GENOMIC DNA]</scope>
    <source>
        <strain evidence="2 3">ATCC 18648</strain>
    </source>
</reference>
<dbReference type="Proteomes" id="UP000240760">
    <property type="component" value="Unassembled WGS sequence"/>
</dbReference>
<dbReference type="EMBL" id="KZ679131">
    <property type="protein sequence ID" value="PTB76611.1"/>
    <property type="molecule type" value="Genomic_DNA"/>
</dbReference>
<accession>A0A2T4C4W9</accession>
<protein>
    <submittedName>
        <fullName evidence="2">Uncharacterized protein</fullName>
    </submittedName>
</protein>
<name>A0A2T4C4W9_TRILO</name>
<gene>
    <name evidence="2" type="ORF">M440DRAFT_1230333</name>
</gene>
<keyword evidence="3" id="KW-1185">Reference proteome</keyword>
<evidence type="ECO:0000256" key="1">
    <source>
        <dbReference type="SAM" id="MobiDB-lite"/>
    </source>
</evidence>
<evidence type="ECO:0000313" key="2">
    <source>
        <dbReference type="EMBL" id="PTB76611.1"/>
    </source>
</evidence>
<feature type="region of interest" description="Disordered" evidence="1">
    <location>
        <begin position="72"/>
        <end position="97"/>
    </location>
</feature>
<dbReference type="AlphaFoldDB" id="A0A2T4C4W9"/>
<sequence length="143" mass="16092">MHRWEPLLQRQQTQQTRATLRSLSLLQPLSLSLTSSTDQQRSLRPRQTSLCVTTCPVAAQFLLRSLFDTPISNPSGGPEGSSSRHKHLGSSQVSGEANQPKHLHHVRPCFSVLCDAGVFCRQPFYAHQVAFHDRCLRIFQFGL</sequence>